<gene>
    <name evidence="3" type="ORF">QWZ12_04505</name>
</gene>
<sequence>MTLRPLMRSPALVLGLLLALGGAAAMAQDAPAPDSPADPAPAPRKALSRKPPPKPKTPDTAAAKPPAVPTPAALPPVPAASRPDLTVICADKAALYEGPKNFSVWVTRTGLVVIENPLRPLTPETSRVLQVVIAGKVATAYGPDLFALRRGGAPAALEGATGGVIRWDATPTPLPDTLNIVSEAGQPLAQLAFQSCGEAPAIKAPPVAKAKTAPRPKGAKVAPAPGGAPGLPLPASALDN</sequence>
<protein>
    <submittedName>
        <fullName evidence="3">Uncharacterized protein</fullName>
    </submittedName>
</protein>
<dbReference type="Proteomes" id="UP001224644">
    <property type="component" value="Unassembled WGS sequence"/>
</dbReference>
<dbReference type="EMBL" id="JAUFPX010000002">
    <property type="protein sequence ID" value="MDN3589869.1"/>
    <property type="molecule type" value="Genomic_DNA"/>
</dbReference>
<feature type="compositionally biased region" description="Pro residues" evidence="1">
    <location>
        <begin position="33"/>
        <end position="42"/>
    </location>
</feature>
<name>A0ABT8BF50_9HYPH</name>
<evidence type="ECO:0000313" key="4">
    <source>
        <dbReference type="Proteomes" id="UP001224644"/>
    </source>
</evidence>
<proteinExistence type="predicted"/>
<evidence type="ECO:0000313" key="3">
    <source>
        <dbReference type="EMBL" id="MDN3589869.1"/>
    </source>
</evidence>
<reference evidence="4" key="1">
    <citation type="journal article" date="2019" name="Int. J. Syst. Evol. Microbiol.">
        <title>The Global Catalogue of Microorganisms (GCM) 10K type strain sequencing project: providing services to taxonomists for standard genome sequencing and annotation.</title>
        <authorList>
            <consortium name="The Broad Institute Genomics Platform"/>
            <consortium name="The Broad Institute Genome Sequencing Center for Infectious Disease"/>
            <person name="Wu L."/>
            <person name="Ma J."/>
        </authorList>
    </citation>
    <scope>NUCLEOTIDE SEQUENCE [LARGE SCALE GENOMIC DNA]</scope>
    <source>
        <strain evidence="4">CECT 7069</strain>
    </source>
</reference>
<feature type="signal peptide" evidence="2">
    <location>
        <begin position="1"/>
        <end position="27"/>
    </location>
</feature>
<accession>A0ABT8BF50</accession>
<comment type="caution">
    <text evidence="3">The sequence shown here is derived from an EMBL/GenBank/DDBJ whole genome shotgun (WGS) entry which is preliminary data.</text>
</comment>
<keyword evidence="4" id="KW-1185">Reference proteome</keyword>
<organism evidence="3 4">
    <name type="scientific">Methylobacterium adhaesivum</name>
    <dbReference type="NCBI Taxonomy" id="333297"/>
    <lineage>
        <taxon>Bacteria</taxon>
        <taxon>Pseudomonadati</taxon>
        <taxon>Pseudomonadota</taxon>
        <taxon>Alphaproteobacteria</taxon>
        <taxon>Hyphomicrobiales</taxon>
        <taxon>Methylobacteriaceae</taxon>
        <taxon>Methylobacterium</taxon>
    </lineage>
</organism>
<feature type="region of interest" description="Disordered" evidence="1">
    <location>
        <begin position="25"/>
        <end position="77"/>
    </location>
</feature>
<feature type="chain" id="PRO_5045645039" evidence="2">
    <location>
        <begin position="28"/>
        <end position="240"/>
    </location>
</feature>
<feature type="region of interest" description="Disordered" evidence="1">
    <location>
        <begin position="205"/>
        <end position="240"/>
    </location>
</feature>
<keyword evidence="2" id="KW-0732">Signal</keyword>
<evidence type="ECO:0000256" key="2">
    <source>
        <dbReference type="SAM" id="SignalP"/>
    </source>
</evidence>
<feature type="compositionally biased region" description="Pro residues" evidence="1">
    <location>
        <begin position="66"/>
        <end position="77"/>
    </location>
</feature>
<evidence type="ECO:0000256" key="1">
    <source>
        <dbReference type="SAM" id="MobiDB-lite"/>
    </source>
</evidence>
<dbReference type="RefSeq" id="WP_238221213.1">
    <property type="nucleotide sequence ID" value="NZ_BPQD01000001.1"/>
</dbReference>